<evidence type="ECO:0000313" key="5">
    <source>
        <dbReference type="Proteomes" id="UP000193467"/>
    </source>
</evidence>
<dbReference type="InterPro" id="IPR047008">
    <property type="entry name" value="XRN1_SH3_sf"/>
</dbReference>
<dbReference type="InParanoid" id="A0A1Y2FXL5"/>
<feature type="domain" description="Exoribonuclease Xrn1 D2/D3" evidence="3">
    <location>
        <begin position="1"/>
        <end position="146"/>
    </location>
</feature>
<gene>
    <name evidence="4" type="ORF">BCR35DRAFT_205803</name>
</gene>
<evidence type="ECO:0000313" key="4">
    <source>
        <dbReference type="EMBL" id="ORY88795.1"/>
    </source>
</evidence>
<dbReference type="Gene3D" id="2.30.30.750">
    <property type="match status" value="1"/>
</dbReference>
<accession>A0A1Y2FXL5</accession>
<evidence type="ECO:0000256" key="1">
    <source>
        <dbReference type="SAM" id="MobiDB-lite"/>
    </source>
</evidence>
<dbReference type="STRING" id="106004.A0A1Y2FXL5"/>
<dbReference type="Pfam" id="PF18334">
    <property type="entry name" value="XRN1_D2_D3"/>
    <property type="match status" value="1"/>
</dbReference>
<keyword evidence="5" id="KW-1185">Reference proteome</keyword>
<organism evidence="4 5">
    <name type="scientific">Leucosporidium creatinivorum</name>
    <dbReference type="NCBI Taxonomy" id="106004"/>
    <lineage>
        <taxon>Eukaryota</taxon>
        <taxon>Fungi</taxon>
        <taxon>Dikarya</taxon>
        <taxon>Basidiomycota</taxon>
        <taxon>Pucciniomycotina</taxon>
        <taxon>Microbotryomycetes</taxon>
        <taxon>Leucosporidiales</taxon>
        <taxon>Leucosporidium</taxon>
    </lineage>
</organism>
<dbReference type="Pfam" id="PF18129">
    <property type="entry name" value="SH3_12"/>
    <property type="match status" value="1"/>
</dbReference>
<dbReference type="AlphaFoldDB" id="A0A1Y2FXL5"/>
<dbReference type="Proteomes" id="UP000193467">
    <property type="component" value="Unassembled WGS sequence"/>
</dbReference>
<dbReference type="InterPro" id="IPR041385">
    <property type="entry name" value="SH3_12"/>
</dbReference>
<comment type="caution">
    <text evidence="4">The sequence shown here is derived from an EMBL/GenBank/DDBJ whole genome shotgun (WGS) entry which is preliminary data.</text>
</comment>
<dbReference type="OrthoDB" id="372487at2759"/>
<name>A0A1Y2FXL5_9BASI</name>
<dbReference type="InterPro" id="IPR041106">
    <property type="entry name" value="XRN1_D2_D3"/>
</dbReference>
<feature type="domain" description="5'-3' exoribonuclease 1 SH3-like" evidence="2">
    <location>
        <begin position="170"/>
        <end position="236"/>
    </location>
</feature>
<evidence type="ECO:0000259" key="2">
    <source>
        <dbReference type="Pfam" id="PF18129"/>
    </source>
</evidence>
<proteinExistence type="predicted"/>
<reference evidence="4 5" key="1">
    <citation type="submission" date="2016-07" db="EMBL/GenBank/DDBJ databases">
        <title>Pervasive Adenine N6-methylation of Active Genes in Fungi.</title>
        <authorList>
            <consortium name="DOE Joint Genome Institute"/>
            <person name="Mondo S.J."/>
            <person name="Dannebaum R.O."/>
            <person name="Kuo R.C."/>
            <person name="Labutti K."/>
            <person name="Haridas S."/>
            <person name="Kuo A."/>
            <person name="Salamov A."/>
            <person name="Ahrendt S.R."/>
            <person name="Lipzen A."/>
            <person name="Sullivan W."/>
            <person name="Andreopoulos W.B."/>
            <person name="Clum A."/>
            <person name="Lindquist E."/>
            <person name="Daum C."/>
            <person name="Ramamoorthy G.K."/>
            <person name="Gryganskyi A."/>
            <person name="Culley D."/>
            <person name="Magnuson J.K."/>
            <person name="James T.Y."/>
            <person name="O'Malley M.A."/>
            <person name="Stajich J.E."/>
            <person name="Spatafora J.W."/>
            <person name="Visel A."/>
            <person name="Grigoriev I.V."/>
        </authorList>
    </citation>
    <scope>NUCLEOTIDE SEQUENCE [LARGE SCALE GENOMIC DNA]</scope>
    <source>
        <strain evidence="4 5">62-1032</strain>
    </source>
</reference>
<dbReference type="EMBL" id="MCGR01000008">
    <property type="protein sequence ID" value="ORY88795.1"/>
    <property type="molecule type" value="Genomic_DNA"/>
</dbReference>
<feature type="region of interest" description="Disordered" evidence="1">
    <location>
        <begin position="241"/>
        <end position="307"/>
    </location>
</feature>
<protein>
    <submittedName>
        <fullName evidence="4">Uncharacterized protein</fullName>
    </submittedName>
</protein>
<sequence length="307" mass="32613">MSGLTLSKITSSMMITNGDQKVNVGLNLKFEAKSQKVLGYSRKGDSGWEFSNKAIELILEYRSKFPEIVDALDGRRGDLTRASDFFGPENCNERVKELKEWISKKGVRDFEKVPLYSEQLDKDAVVIIEKLADQLNGQKVLANLKQAVIKGIPRSALLKPAHSASRLRDQHFALGDRVITVTDAGSVPLSAKGVVVGIQTGFIDVVFDVQFIGGSTLGDRCSPHRGATVGPTTILNLTDPQFTTATGPQAPSPAATPARGRGASNANALFTRGPRGGPAILPARGLPAGGFHPAPASAGSGRGRGLQ</sequence>
<evidence type="ECO:0000259" key="3">
    <source>
        <dbReference type="Pfam" id="PF18334"/>
    </source>
</evidence>